<comment type="caution">
    <text evidence="2">The sequence shown here is derived from an EMBL/GenBank/DDBJ whole genome shotgun (WGS) entry which is preliminary data.</text>
</comment>
<dbReference type="RefSeq" id="WP_119378631.1">
    <property type="nucleotide sequence ID" value="NZ_QWGB01000005.1"/>
</dbReference>
<evidence type="ECO:0000313" key="2">
    <source>
        <dbReference type="EMBL" id="RIJ23442.1"/>
    </source>
</evidence>
<protein>
    <recommendedName>
        <fullName evidence="4">Protein phosphatase 2C domain-containing protein</fullName>
    </recommendedName>
</protein>
<organism evidence="2 3">
    <name type="scientific">Henriciella barbarensis</name>
    <dbReference type="NCBI Taxonomy" id="86342"/>
    <lineage>
        <taxon>Bacteria</taxon>
        <taxon>Pseudomonadati</taxon>
        <taxon>Pseudomonadota</taxon>
        <taxon>Alphaproteobacteria</taxon>
        <taxon>Hyphomonadales</taxon>
        <taxon>Hyphomonadaceae</taxon>
        <taxon>Henriciella</taxon>
    </lineage>
</organism>
<keyword evidence="3" id="KW-1185">Reference proteome</keyword>
<name>A0A399R101_9PROT</name>
<gene>
    <name evidence="2" type="ORF">D1224_04035</name>
</gene>
<dbReference type="AlphaFoldDB" id="A0A399R101"/>
<dbReference type="Proteomes" id="UP000265431">
    <property type="component" value="Unassembled WGS sequence"/>
</dbReference>
<dbReference type="OrthoDB" id="1755431at2"/>
<reference evidence="2 3" key="1">
    <citation type="submission" date="2018-08" db="EMBL/GenBank/DDBJ databases">
        <title>Henriciella mobilis sp. nov., isolated from seawater.</title>
        <authorList>
            <person name="Cheng H."/>
            <person name="Wu Y.-H."/>
            <person name="Xu X.-W."/>
            <person name="Guo L.-L."/>
        </authorList>
    </citation>
    <scope>NUCLEOTIDE SEQUENCE [LARGE SCALE GENOMIC DNA]</scope>
    <source>
        <strain evidence="2 3">CCUG66934</strain>
    </source>
</reference>
<accession>A0A399R101</accession>
<evidence type="ECO:0008006" key="4">
    <source>
        <dbReference type="Google" id="ProtNLM"/>
    </source>
</evidence>
<proteinExistence type="predicted"/>
<dbReference type="EMBL" id="QWGB01000005">
    <property type="protein sequence ID" value="RIJ23442.1"/>
    <property type="molecule type" value="Genomic_DNA"/>
</dbReference>
<evidence type="ECO:0000256" key="1">
    <source>
        <dbReference type="SAM" id="MobiDB-lite"/>
    </source>
</evidence>
<feature type="compositionally biased region" description="Polar residues" evidence="1">
    <location>
        <begin position="8"/>
        <end position="18"/>
    </location>
</feature>
<sequence length="304" mass="32917">MPPLDLIQSLSRSSGTSPNDDRANGDVGTSAGHAWVIDGATGVTDKAYVSREGREGREGSDAAWLAEQLNTRFAELPQTSEPIRVALRRIIGRVRDDFLLQTSASIVPDFAIPSAAALYCGWEQSGHLVHIRFSGLGDCSAIVREESGAVHLIGELSSSGDAELLDRFAAFHGDESETAQNELRAFLQEQRSRMNTPDGYWVFSIVPEAASHIAERTLCLRSPANLLMMTDGFARLIDHFHAYTPETLLDAALQQGLKPLYEELRSLEASDPDGTAAPRLKKEDDASAVLVRLETSDAPAGKTA</sequence>
<evidence type="ECO:0000313" key="3">
    <source>
        <dbReference type="Proteomes" id="UP000265431"/>
    </source>
</evidence>
<feature type="region of interest" description="Disordered" evidence="1">
    <location>
        <begin position="1"/>
        <end position="28"/>
    </location>
</feature>